<evidence type="ECO:0000256" key="3">
    <source>
        <dbReference type="ARBA" id="ARBA00034247"/>
    </source>
</evidence>
<dbReference type="Gene3D" id="3.30.70.270">
    <property type="match status" value="1"/>
</dbReference>
<evidence type="ECO:0000256" key="5">
    <source>
        <dbReference type="SAM" id="MobiDB-lite"/>
    </source>
</evidence>
<dbReference type="AlphaFoldDB" id="A0A0J7M5A9"/>
<comment type="caution">
    <text evidence="9">The sequence shown here is derived from an EMBL/GenBank/DDBJ whole genome shotgun (WGS) entry which is preliminary data.</text>
</comment>
<feature type="transmembrane region" description="Helical" evidence="6">
    <location>
        <begin position="217"/>
        <end position="234"/>
    </location>
</feature>
<keyword evidence="6" id="KW-1133">Transmembrane helix</keyword>
<feature type="transmembrane region" description="Helical" evidence="6">
    <location>
        <begin position="189"/>
        <end position="210"/>
    </location>
</feature>
<dbReference type="EC" id="2.7.7.65" evidence="2"/>
<accession>A0A0J7M5A9</accession>
<dbReference type="InterPro" id="IPR043128">
    <property type="entry name" value="Rev_trsase/Diguanyl_cyclase"/>
</dbReference>
<dbReference type="GO" id="GO:0043709">
    <property type="term" value="P:cell adhesion involved in single-species biofilm formation"/>
    <property type="evidence" value="ECO:0007669"/>
    <property type="project" value="TreeGrafter"/>
</dbReference>
<dbReference type="PANTHER" id="PTHR45138:SF9">
    <property type="entry name" value="DIGUANYLATE CYCLASE DGCM-RELATED"/>
    <property type="match status" value="1"/>
</dbReference>
<dbReference type="Pfam" id="PF07695">
    <property type="entry name" value="7TMR-DISM_7TM"/>
    <property type="match status" value="1"/>
</dbReference>
<protein>
    <recommendedName>
        <fullName evidence="2">diguanylate cyclase</fullName>
        <ecNumber evidence="2">2.7.7.65</ecNumber>
    </recommendedName>
</protein>
<comment type="catalytic activity">
    <reaction evidence="3">
        <text>2 GTP = 3',3'-c-di-GMP + 2 diphosphate</text>
        <dbReference type="Rhea" id="RHEA:24898"/>
        <dbReference type="ChEBI" id="CHEBI:33019"/>
        <dbReference type="ChEBI" id="CHEBI:37565"/>
        <dbReference type="ChEBI" id="CHEBI:58805"/>
        <dbReference type="EC" id="2.7.7.65"/>
    </reaction>
</comment>
<evidence type="ECO:0000256" key="6">
    <source>
        <dbReference type="SAM" id="Phobius"/>
    </source>
</evidence>
<dbReference type="GO" id="GO:0052621">
    <property type="term" value="F:diguanylate cyclase activity"/>
    <property type="evidence" value="ECO:0007669"/>
    <property type="project" value="UniProtKB-EC"/>
</dbReference>
<feature type="transmembrane region" description="Helical" evidence="6">
    <location>
        <begin position="312"/>
        <end position="332"/>
    </location>
</feature>
<dbReference type="GO" id="GO:0005886">
    <property type="term" value="C:plasma membrane"/>
    <property type="evidence" value="ECO:0007669"/>
    <property type="project" value="TreeGrafter"/>
</dbReference>
<feature type="coiled-coil region" evidence="4">
    <location>
        <begin position="408"/>
        <end position="435"/>
    </location>
</feature>
<dbReference type="STRING" id="1658765.Msub_12319"/>
<proteinExistence type="predicted"/>
<comment type="cofactor">
    <cofactor evidence="1">
        <name>Mg(2+)</name>
        <dbReference type="ChEBI" id="CHEBI:18420"/>
    </cofactor>
</comment>
<evidence type="ECO:0000256" key="4">
    <source>
        <dbReference type="SAM" id="Coils"/>
    </source>
</evidence>
<dbReference type="FunFam" id="3.30.70.270:FF:000001">
    <property type="entry name" value="Diguanylate cyclase domain protein"/>
    <property type="match status" value="1"/>
</dbReference>
<dbReference type="Gene3D" id="2.60.40.2380">
    <property type="match status" value="1"/>
</dbReference>
<name>A0A0J7M5A9_9GAMM</name>
<feature type="transmembrane region" description="Helical" evidence="6">
    <location>
        <begin position="372"/>
        <end position="390"/>
    </location>
</feature>
<dbReference type="PROSITE" id="PS50887">
    <property type="entry name" value="GGDEF"/>
    <property type="match status" value="1"/>
</dbReference>
<dbReference type="SUPFAM" id="SSF55073">
    <property type="entry name" value="Nucleotide cyclase"/>
    <property type="match status" value="1"/>
</dbReference>
<dbReference type="Pfam" id="PF07696">
    <property type="entry name" value="7TMR-DISMED2"/>
    <property type="match status" value="1"/>
</dbReference>
<evidence type="ECO:0000313" key="9">
    <source>
        <dbReference type="EMBL" id="KMQ76110.1"/>
    </source>
</evidence>
<dbReference type="SMART" id="SM00267">
    <property type="entry name" value="GGDEF"/>
    <property type="match status" value="1"/>
</dbReference>
<dbReference type="CDD" id="cd01949">
    <property type="entry name" value="GGDEF"/>
    <property type="match status" value="1"/>
</dbReference>
<feature type="transmembrane region" description="Helical" evidence="6">
    <location>
        <begin position="254"/>
        <end position="273"/>
    </location>
</feature>
<keyword evidence="10" id="KW-1185">Reference proteome</keyword>
<keyword evidence="6" id="KW-0812">Transmembrane</keyword>
<evidence type="ECO:0000259" key="8">
    <source>
        <dbReference type="PROSITE" id="PS50887"/>
    </source>
</evidence>
<dbReference type="GO" id="GO:1902201">
    <property type="term" value="P:negative regulation of bacterial-type flagellum-dependent cell motility"/>
    <property type="evidence" value="ECO:0007669"/>
    <property type="project" value="TreeGrafter"/>
</dbReference>
<gene>
    <name evidence="9" type="ORF">Msub_12319</name>
</gene>
<sequence length="611" mass="68711">MIHFAFFFVLALYSTGAAAVGIPDSFPVVLDENTGRLDISRHLTYYEDSSSRLNISEIMDRWPKIASEGMPEEAYNFGFSNSTYWFHTRVTNQSSPNDRWIIEGLYPIIDRMEMFVVKADRSIARQTAGDSVPFLLRFRDHHNINFFLKLSSGQSVDVFFRVQTSGAVQMRTLLWDSDRFSSADHQERFLLGLYYGLLVCMAIFNFLIFVSIRDTSYLWYVSYILSYGLLQFTLNGLAFEHLWPESPWWNNRAVGFLISTGMCCVLGFSRSFLALRENAPRLEKVFLAFMVFFVVTGAASLFWPAYGLVIRVNTFAAAVAVGFVILAGGLCLYRRFRPARYFMLAWTALLSGMLLYTLKTFAVVPANFITEFGIQIGSAFEVIILSIALADRLRHMALKNQQVQQEMTEKLESRVAERTSELEAANRQLEALSSTDGLTGVFNRRFFDSRLEEESARCRRQGPMALIMIDVDHFKSFNDNFGHQAGDACLQRLADTLTAVVRRETDIVARYGGEEFAIILPYTDAIGASTLAETVRLTVERDLRFEWEGRPVPVTVSVGVAMAPGGRSVEPGELIAAADGALYASKQAGRNRVTVHPPGNLRPEAGEPVTP</sequence>
<feature type="chain" id="PRO_5005290953" description="diguanylate cyclase" evidence="7">
    <location>
        <begin position="20"/>
        <end position="611"/>
    </location>
</feature>
<dbReference type="NCBIfam" id="TIGR00254">
    <property type="entry name" value="GGDEF"/>
    <property type="match status" value="1"/>
</dbReference>
<dbReference type="InterPro" id="IPR011623">
    <property type="entry name" value="7TMR_DISM_rcpt_extracell_dom1"/>
</dbReference>
<dbReference type="Proteomes" id="UP000036102">
    <property type="component" value="Unassembled WGS sequence"/>
</dbReference>
<dbReference type="PANTHER" id="PTHR45138">
    <property type="entry name" value="REGULATORY COMPONENTS OF SENSORY TRANSDUCTION SYSTEM"/>
    <property type="match status" value="1"/>
</dbReference>
<evidence type="ECO:0000256" key="1">
    <source>
        <dbReference type="ARBA" id="ARBA00001946"/>
    </source>
</evidence>
<feature type="region of interest" description="Disordered" evidence="5">
    <location>
        <begin position="588"/>
        <end position="611"/>
    </location>
</feature>
<feature type="signal peptide" evidence="7">
    <location>
        <begin position="1"/>
        <end position="19"/>
    </location>
</feature>
<dbReference type="InterPro" id="IPR029787">
    <property type="entry name" value="Nucleotide_cyclase"/>
</dbReference>
<dbReference type="OrthoDB" id="5289013at2"/>
<dbReference type="EMBL" id="LFBU01000001">
    <property type="protein sequence ID" value="KMQ76110.1"/>
    <property type="molecule type" value="Genomic_DNA"/>
</dbReference>
<feature type="transmembrane region" description="Helical" evidence="6">
    <location>
        <begin position="285"/>
        <end position="306"/>
    </location>
</feature>
<reference evidence="9 10" key="1">
    <citation type="submission" date="2015-06" db="EMBL/GenBank/DDBJ databases">
        <title>Marinobacter subterrani, a genetically tractable neutrophilic iron-oxidizing strain isolated from the Soudan Iron Mine.</title>
        <authorList>
            <person name="Bonis B.M."/>
            <person name="Gralnick J.A."/>
        </authorList>
    </citation>
    <scope>NUCLEOTIDE SEQUENCE [LARGE SCALE GENOMIC DNA]</scope>
    <source>
        <strain evidence="9 10">JG233</strain>
    </source>
</reference>
<evidence type="ECO:0000256" key="7">
    <source>
        <dbReference type="SAM" id="SignalP"/>
    </source>
</evidence>
<keyword evidence="4" id="KW-0175">Coiled coil</keyword>
<dbReference type="InterPro" id="IPR000160">
    <property type="entry name" value="GGDEF_dom"/>
</dbReference>
<dbReference type="RefSeq" id="WP_048496127.1">
    <property type="nucleotide sequence ID" value="NZ_LFBU01000001.1"/>
</dbReference>
<feature type="transmembrane region" description="Helical" evidence="6">
    <location>
        <begin position="344"/>
        <end position="366"/>
    </location>
</feature>
<dbReference type="Pfam" id="PF00990">
    <property type="entry name" value="GGDEF"/>
    <property type="match status" value="1"/>
</dbReference>
<dbReference type="InterPro" id="IPR050469">
    <property type="entry name" value="Diguanylate_Cyclase"/>
</dbReference>
<evidence type="ECO:0000256" key="2">
    <source>
        <dbReference type="ARBA" id="ARBA00012528"/>
    </source>
</evidence>
<organism evidence="9 10">
    <name type="scientific">Marinobacter subterrani</name>
    <dbReference type="NCBI Taxonomy" id="1658765"/>
    <lineage>
        <taxon>Bacteria</taxon>
        <taxon>Pseudomonadati</taxon>
        <taxon>Pseudomonadota</taxon>
        <taxon>Gammaproteobacteria</taxon>
        <taxon>Pseudomonadales</taxon>
        <taxon>Marinobacteraceae</taxon>
        <taxon>Marinobacter</taxon>
    </lineage>
</organism>
<feature type="domain" description="GGDEF" evidence="8">
    <location>
        <begin position="462"/>
        <end position="598"/>
    </location>
</feature>
<keyword evidence="6" id="KW-0472">Membrane</keyword>
<dbReference type="PATRIC" id="fig|1658765.3.peg.2334"/>
<keyword evidence="7" id="KW-0732">Signal</keyword>
<dbReference type="InterPro" id="IPR011622">
    <property type="entry name" value="7TMR_DISM_rcpt_extracell_dom2"/>
</dbReference>
<evidence type="ECO:0000313" key="10">
    <source>
        <dbReference type="Proteomes" id="UP000036102"/>
    </source>
</evidence>